<dbReference type="AlphaFoldDB" id="A0A0F9E9C8"/>
<comment type="caution">
    <text evidence="1">The sequence shown here is derived from an EMBL/GenBank/DDBJ whole genome shotgun (WGS) entry which is preliminary data.</text>
</comment>
<proteinExistence type="predicted"/>
<dbReference type="EMBL" id="LAZR01028381">
    <property type="protein sequence ID" value="KKL62791.1"/>
    <property type="molecule type" value="Genomic_DNA"/>
</dbReference>
<sequence length="56" mass="6141">MAEPVEINSGDLLKEVGLLHMEVKIRAARETVLEVRLKEALGALEVEKEPEDNNGG</sequence>
<reference evidence="1" key="1">
    <citation type="journal article" date="2015" name="Nature">
        <title>Complex archaea that bridge the gap between prokaryotes and eukaryotes.</title>
        <authorList>
            <person name="Spang A."/>
            <person name="Saw J.H."/>
            <person name="Jorgensen S.L."/>
            <person name="Zaremba-Niedzwiedzka K."/>
            <person name="Martijn J."/>
            <person name="Lind A.E."/>
            <person name="van Eijk R."/>
            <person name="Schleper C."/>
            <person name="Guy L."/>
            <person name="Ettema T.J."/>
        </authorList>
    </citation>
    <scope>NUCLEOTIDE SEQUENCE</scope>
</reference>
<protein>
    <submittedName>
        <fullName evidence="1">Uncharacterized protein</fullName>
    </submittedName>
</protein>
<name>A0A0F9E9C8_9ZZZZ</name>
<gene>
    <name evidence="1" type="ORF">LCGC14_2181690</name>
</gene>
<evidence type="ECO:0000313" key="1">
    <source>
        <dbReference type="EMBL" id="KKL62791.1"/>
    </source>
</evidence>
<accession>A0A0F9E9C8</accession>
<organism evidence="1">
    <name type="scientific">marine sediment metagenome</name>
    <dbReference type="NCBI Taxonomy" id="412755"/>
    <lineage>
        <taxon>unclassified sequences</taxon>
        <taxon>metagenomes</taxon>
        <taxon>ecological metagenomes</taxon>
    </lineage>
</organism>